<evidence type="ECO:0000313" key="6">
    <source>
        <dbReference type="Proteomes" id="UP001642483"/>
    </source>
</evidence>
<feature type="region of interest" description="Disordered" evidence="3">
    <location>
        <begin position="1"/>
        <end position="42"/>
    </location>
</feature>
<feature type="compositionally biased region" description="Acidic residues" evidence="3">
    <location>
        <begin position="384"/>
        <end position="399"/>
    </location>
</feature>
<dbReference type="InterPro" id="IPR051037">
    <property type="entry name" value="RNAPII_TF_IWS1"/>
</dbReference>
<protein>
    <recommendedName>
        <fullName evidence="4">TFIIS N-terminal domain-containing protein</fullName>
    </recommendedName>
</protein>
<keyword evidence="2" id="KW-0539">Nucleus</keyword>
<gene>
    <name evidence="5" type="ORF">CVLEPA_LOCUS5286</name>
</gene>
<feature type="region of interest" description="Disordered" evidence="3">
    <location>
        <begin position="100"/>
        <end position="123"/>
    </location>
</feature>
<feature type="compositionally biased region" description="Low complexity" evidence="3">
    <location>
        <begin position="404"/>
        <end position="414"/>
    </location>
</feature>
<dbReference type="Gene3D" id="1.20.930.10">
    <property type="entry name" value="Conserved domain common to transcription factors TFIIS, elongin A, CRSP70"/>
    <property type="match status" value="1"/>
</dbReference>
<comment type="caution">
    <text evidence="5">The sequence shown here is derived from an EMBL/GenBank/DDBJ whole genome shotgun (WGS) entry which is preliminary data.</text>
</comment>
<feature type="region of interest" description="Disordered" evidence="3">
    <location>
        <begin position="166"/>
        <end position="188"/>
    </location>
</feature>
<accession>A0ABP0F7Q1</accession>
<feature type="compositionally biased region" description="Basic and acidic residues" evidence="3">
    <location>
        <begin position="308"/>
        <end position="324"/>
    </location>
</feature>
<feature type="compositionally biased region" description="Basic and acidic residues" evidence="3">
    <location>
        <begin position="626"/>
        <end position="636"/>
    </location>
</feature>
<feature type="domain" description="TFIIS N-terminal" evidence="4">
    <location>
        <begin position="540"/>
        <end position="618"/>
    </location>
</feature>
<organism evidence="5 6">
    <name type="scientific">Clavelina lepadiformis</name>
    <name type="common">Light-bulb sea squirt</name>
    <name type="synonym">Ascidia lepadiformis</name>
    <dbReference type="NCBI Taxonomy" id="159417"/>
    <lineage>
        <taxon>Eukaryota</taxon>
        <taxon>Metazoa</taxon>
        <taxon>Chordata</taxon>
        <taxon>Tunicata</taxon>
        <taxon>Ascidiacea</taxon>
        <taxon>Aplousobranchia</taxon>
        <taxon>Clavelinidae</taxon>
        <taxon>Clavelina</taxon>
    </lineage>
</organism>
<dbReference type="PROSITE" id="PS51319">
    <property type="entry name" value="TFIIS_N"/>
    <property type="match status" value="1"/>
</dbReference>
<feature type="compositionally biased region" description="Basic and acidic residues" evidence="3">
    <location>
        <begin position="333"/>
        <end position="349"/>
    </location>
</feature>
<feature type="compositionally biased region" description="Acidic residues" evidence="3">
    <location>
        <begin position="28"/>
        <end position="42"/>
    </location>
</feature>
<dbReference type="EMBL" id="CAWYQH010000024">
    <property type="protein sequence ID" value="CAK8675744.1"/>
    <property type="molecule type" value="Genomic_DNA"/>
</dbReference>
<dbReference type="Pfam" id="PF08711">
    <property type="entry name" value="Med26"/>
    <property type="match status" value="1"/>
</dbReference>
<feature type="compositionally biased region" description="Basic and acidic residues" evidence="3">
    <location>
        <begin position="714"/>
        <end position="731"/>
    </location>
</feature>
<evidence type="ECO:0000256" key="2">
    <source>
        <dbReference type="PROSITE-ProRule" id="PRU00649"/>
    </source>
</evidence>
<reference evidence="5 6" key="1">
    <citation type="submission" date="2024-02" db="EMBL/GenBank/DDBJ databases">
        <authorList>
            <person name="Daric V."/>
            <person name="Darras S."/>
        </authorList>
    </citation>
    <scope>NUCLEOTIDE SEQUENCE [LARGE SCALE GENOMIC DNA]</scope>
</reference>
<comment type="similarity">
    <text evidence="1">Belongs to the IWS1 family.</text>
</comment>
<name>A0ABP0F7Q1_CLALP</name>
<evidence type="ECO:0000256" key="1">
    <source>
        <dbReference type="ARBA" id="ARBA00037992"/>
    </source>
</evidence>
<proteinExistence type="inferred from homology"/>
<dbReference type="InterPro" id="IPR017923">
    <property type="entry name" value="TFIIS_N"/>
</dbReference>
<feature type="compositionally biased region" description="Polar residues" evidence="3">
    <location>
        <begin position="1"/>
        <end position="27"/>
    </location>
</feature>
<feature type="region of interest" description="Disordered" evidence="3">
    <location>
        <begin position="622"/>
        <end position="669"/>
    </location>
</feature>
<dbReference type="Proteomes" id="UP001642483">
    <property type="component" value="Unassembled WGS sequence"/>
</dbReference>
<comment type="subcellular location">
    <subcellularLocation>
        <location evidence="2">Nucleus</location>
    </subcellularLocation>
</comment>
<evidence type="ECO:0000256" key="3">
    <source>
        <dbReference type="SAM" id="MobiDB-lite"/>
    </source>
</evidence>
<feature type="compositionally biased region" description="Acidic residues" evidence="3">
    <location>
        <begin position="247"/>
        <end position="274"/>
    </location>
</feature>
<evidence type="ECO:0000313" key="5">
    <source>
        <dbReference type="EMBL" id="CAK8675744.1"/>
    </source>
</evidence>
<feature type="region of interest" description="Disordered" evidence="3">
    <location>
        <begin position="689"/>
        <end position="752"/>
    </location>
</feature>
<feature type="compositionally biased region" description="Acidic residues" evidence="3">
    <location>
        <begin position="295"/>
        <end position="307"/>
    </location>
</feature>
<keyword evidence="6" id="KW-1185">Reference proteome</keyword>
<dbReference type="InterPro" id="IPR035441">
    <property type="entry name" value="TFIIS/LEDGF_dom_sf"/>
</dbReference>
<dbReference type="PANTHER" id="PTHR46010:SF1">
    <property type="entry name" value="PROTEIN IWS1 HOMOLOG"/>
    <property type="match status" value="1"/>
</dbReference>
<feature type="region of interest" description="Disordered" evidence="3">
    <location>
        <begin position="240"/>
        <end position="477"/>
    </location>
</feature>
<evidence type="ECO:0000259" key="4">
    <source>
        <dbReference type="PROSITE" id="PS51319"/>
    </source>
</evidence>
<sequence>MNETSSDVDNSLNSTHENAESSFNTSGEIEEVVEQDADYDYQDQNVDSDVEYAGIDEAVAEVSETNIEEEREGDYVTEDSHNAVQLVDSENVEEVVFDTNEEVLEPEAMEEGNPDEDFEEEQNYDNSIEKENTSAYYAQEEETEEFHEGAEPVTDSAIDTSFEEVKYEESDNVLQEEDILHDSGDVGEEIVDQDIIEEVYGSAEEEAYEEDIVSEEMVQEDNEEDLQQEVVEDSSEIIQQNVLDISENLDQDEDEDVAYGGDDNDNDYEDVVEVEEVKQNEDMEDENVAQHESESENEQDDDGDREEEEFKLGHVSDDDVRESENEAENDDPEPSRKSESDNVKDESKNQDAIAKMFDSDSDEEEGAAGGEKEGVGNLIADIFGESDDEDEEFEGFGEDEVGKSKASASKPLSAVISDSDEDQGDASPAADTAPQEESSSDEGVRESQKEGMISDFDVMMQKKKEERRGRRRRDGGTFISDADDIINAMLTKMKEAADADREANRLKKPAINKLKMLPIVVRHLKKQDLKEAFVDMGIISAIADWLTLLPDKSLPHVSIRTEMLGILHDLPSVSPETLKTSGIGRAVMILFKHPRETRKIKESAGRLINKWSRPIFGLNENFKSMSRGEREQRDLDQMPQSKRRRLSSGRNESEHPTDGTPEPGQLRPGERGFVMRARVPMPSNKDYVVRPKWNVETGDDDDGRNHFNKRSNKPRKDERLEKHLKTFAERRKNSKMQRAVGISLEGNKMPLS</sequence>
<dbReference type="PANTHER" id="PTHR46010">
    <property type="entry name" value="PROTEIN IWS1 HOMOLOG"/>
    <property type="match status" value="1"/>
</dbReference>